<evidence type="ECO:0000313" key="2">
    <source>
        <dbReference type="Proteomes" id="UP000694406"/>
    </source>
</evidence>
<dbReference type="AlphaFoldDB" id="A0A8C5S6Z4"/>
<organism evidence="1 2">
    <name type="scientific">Laticauda laticaudata</name>
    <name type="common">Blue-ringed sea krait</name>
    <name type="synonym">Blue-lipped sea krait</name>
    <dbReference type="NCBI Taxonomy" id="8630"/>
    <lineage>
        <taxon>Eukaryota</taxon>
        <taxon>Metazoa</taxon>
        <taxon>Chordata</taxon>
        <taxon>Craniata</taxon>
        <taxon>Vertebrata</taxon>
        <taxon>Euteleostomi</taxon>
        <taxon>Lepidosauria</taxon>
        <taxon>Squamata</taxon>
        <taxon>Bifurcata</taxon>
        <taxon>Unidentata</taxon>
        <taxon>Episquamata</taxon>
        <taxon>Toxicofera</taxon>
        <taxon>Serpentes</taxon>
        <taxon>Colubroidea</taxon>
        <taxon>Elapidae</taxon>
        <taxon>Laticaudinae</taxon>
        <taxon>Laticauda</taxon>
    </lineage>
</organism>
<dbReference type="PANTHER" id="PTHR35075:SF1">
    <property type="entry name" value="A-KINASE ANCHOR PROTEIN 14"/>
    <property type="match status" value="1"/>
</dbReference>
<dbReference type="PANTHER" id="PTHR35075">
    <property type="entry name" value="A-KINASE ANCHOR PROTEIN 14"/>
    <property type="match status" value="1"/>
</dbReference>
<accession>A0A8C5S6Z4</accession>
<evidence type="ECO:0000313" key="1">
    <source>
        <dbReference type="Ensembl" id="ENSLLTP00000012999.1"/>
    </source>
</evidence>
<protein>
    <submittedName>
        <fullName evidence="1">A-kinase anchoring protein 14</fullName>
    </submittedName>
</protein>
<dbReference type="GO" id="GO:0005952">
    <property type="term" value="C:cAMP-dependent protein kinase complex"/>
    <property type="evidence" value="ECO:0007669"/>
    <property type="project" value="TreeGrafter"/>
</dbReference>
<dbReference type="Proteomes" id="UP000694406">
    <property type="component" value="Unplaced"/>
</dbReference>
<proteinExistence type="predicted"/>
<reference evidence="1" key="2">
    <citation type="submission" date="2025-09" db="UniProtKB">
        <authorList>
            <consortium name="Ensembl"/>
        </authorList>
    </citation>
    <scope>IDENTIFICATION</scope>
</reference>
<gene>
    <name evidence="1" type="primary">AKAP14</name>
</gene>
<dbReference type="GO" id="GO:0034237">
    <property type="term" value="F:protein kinase A regulatory subunit binding"/>
    <property type="evidence" value="ECO:0007669"/>
    <property type="project" value="TreeGrafter"/>
</dbReference>
<dbReference type="Pfam" id="PF14469">
    <property type="entry name" value="AKAP28"/>
    <property type="match status" value="1"/>
</dbReference>
<name>A0A8C5S6Z4_LATLA</name>
<dbReference type="InterPro" id="IPR053084">
    <property type="entry name" value="AKAP"/>
</dbReference>
<dbReference type="Ensembl" id="ENSLLTT00000013501.1">
    <property type="protein sequence ID" value="ENSLLTP00000012999.1"/>
    <property type="gene ID" value="ENSLLTG00000009935.1"/>
</dbReference>
<sequence>MDGIKRKMVAVSSDSTQCFFFLPSVFYKLKTERTMSLEEKYIIITEEEEDDDDDEEDIQEAATSVVGRVIKDAVDQIVALQKEEAGAQYKMRNITWMRCTDFSIGRGLLQIEDYMKTWELHESWLHWSNYLNNQELQYSTRYYYRVRWSIPTCRKPIPQATACVYFVIEISKIKPKTLPIEVFFVVETNKLVHRPGKTRFKEKWLKDVIESKIVMMETVNF</sequence>
<reference evidence="1" key="1">
    <citation type="submission" date="2025-08" db="UniProtKB">
        <authorList>
            <consortium name="Ensembl"/>
        </authorList>
    </citation>
    <scope>IDENTIFICATION</scope>
</reference>
<keyword evidence="2" id="KW-1185">Reference proteome</keyword>
<dbReference type="InterPro" id="IPR025663">
    <property type="entry name" value="AKAP_28"/>
</dbReference>
<dbReference type="GeneTree" id="ENSGT00390000003444"/>